<proteinExistence type="predicted"/>
<evidence type="ECO:0000313" key="2">
    <source>
        <dbReference type="Proteomes" id="UP001589747"/>
    </source>
</evidence>
<name>A0ABV5KP93_9BACL</name>
<comment type="caution">
    <text evidence="1">The sequence shown here is derived from an EMBL/GenBank/DDBJ whole genome shotgun (WGS) entry which is preliminary data.</text>
</comment>
<sequence length="143" mass="15889">MSLPRLAQLEFTAADLIASQSEAAVHATFDWDFEAGDFRLVDGRPVVLTGMAYLQVWIQKVLRTPKDTLIYDAYGSGHRSLIGQNLHPDYTQAELEREVREALLQNEAITGVHTFTFTQSSAGMHVTFIVESLYGSLTGEVKV</sequence>
<protein>
    <submittedName>
        <fullName evidence="1">DUF2634 domain-containing protein</fullName>
    </submittedName>
</protein>
<dbReference type="SUPFAM" id="SSF160719">
    <property type="entry name" value="gpW/gp25-like"/>
    <property type="match status" value="1"/>
</dbReference>
<accession>A0ABV5KP93</accession>
<reference evidence="1 2" key="1">
    <citation type="submission" date="2024-09" db="EMBL/GenBank/DDBJ databases">
        <authorList>
            <person name="Sun Q."/>
            <person name="Mori K."/>
        </authorList>
    </citation>
    <scope>NUCLEOTIDE SEQUENCE [LARGE SCALE GENOMIC DNA]</scope>
    <source>
        <strain evidence="1 2">TISTR 2452</strain>
    </source>
</reference>
<dbReference type="Gene3D" id="3.10.450.40">
    <property type="match status" value="1"/>
</dbReference>
<dbReference type="RefSeq" id="WP_377494821.1">
    <property type="nucleotide sequence ID" value="NZ_JBHMDO010000022.1"/>
</dbReference>
<dbReference type="Pfam" id="PF10934">
    <property type="entry name" value="Sheath_initiator"/>
    <property type="match status" value="1"/>
</dbReference>
<organism evidence="1 2">
    <name type="scientific">Paenibacillus aurantiacus</name>
    <dbReference type="NCBI Taxonomy" id="1936118"/>
    <lineage>
        <taxon>Bacteria</taxon>
        <taxon>Bacillati</taxon>
        <taxon>Bacillota</taxon>
        <taxon>Bacilli</taxon>
        <taxon>Bacillales</taxon>
        <taxon>Paenibacillaceae</taxon>
        <taxon>Paenibacillus</taxon>
    </lineage>
</organism>
<dbReference type="InterPro" id="IPR020288">
    <property type="entry name" value="Sheath_initiator"/>
</dbReference>
<gene>
    <name evidence="1" type="ORF">ACFFSY_13835</name>
</gene>
<evidence type="ECO:0000313" key="1">
    <source>
        <dbReference type="EMBL" id="MFB9327004.1"/>
    </source>
</evidence>
<dbReference type="EMBL" id="JBHMDO010000022">
    <property type="protein sequence ID" value="MFB9327004.1"/>
    <property type="molecule type" value="Genomic_DNA"/>
</dbReference>
<dbReference type="Proteomes" id="UP001589747">
    <property type="component" value="Unassembled WGS sequence"/>
</dbReference>
<keyword evidence="2" id="KW-1185">Reference proteome</keyword>